<keyword evidence="2" id="KW-1185">Reference proteome</keyword>
<organism evidence="2">
    <name type="scientific">Perkinsus marinus (strain ATCC 50983 / TXsc)</name>
    <dbReference type="NCBI Taxonomy" id="423536"/>
    <lineage>
        <taxon>Eukaryota</taxon>
        <taxon>Sar</taxon>
        <taxon>Alveolata</taxon>
        <taxon>Perkinsozoa</taxon>
        <taxon>Perkinsea</taxon>
        <taxon>Perkinsida</taxon>
        <taxon>Perkinsidae</taxon>
        <taxon>Perkinsus</taxon>
    </lineage>
</organism>
<feature type="non-terminal residue" evidence="1">
    <location>
        <position position="1"/>
    </location>
</feature>
<dbReference type="GO" id="GO:0030014">
    <property type="term" value="C:CCR4-NOT complex"/>
    <property type="evidence" value="ECO:0007669"/>
    <property type="project" value="InterPro"/>
</dbReference>
<dbReference type="InParanoid" id="C5KYI4"/>
<gene>
    <name evidence="1" type="ORF">Pmar_PMAR019362</name>
</gene>
<protein>
    <submittedName>
        <fullName evidence="1">CCR4-NOT transcription complex subunit, putative</fullName>
    </submittedName>
</protein>
<feature type="non-terminal residue" evidence="1">
    <location>
        <position position="185"/>
    </location>
</feature>
<dbReference type="Proteomes" id="UP000007800">
    <property type="component" value="Unassembled WGS sequence"/>
</dbReference>
<dbReference type="PANTHER" id="PTHR10797">
    <property type="entry name" value="CCR4-NOT TRANSCRIPTION COMPLEX SUBUNIT"/>
    <property type="match status" value="1"/>
</dbReference>
<dbReference type="InterPro" id="IPR012337">
    <property type="entry name" value="RNaseH-like_sf"/>
</dbReference>
<name>C5KYI4_PERM5</name>
<dbReference type="AlphaFoldDB" id="C5KYI4"/>
<dbReference type="GO" id="GO:0003676">
    <property type="term" value="F:nucleic acid binding"/>
    <property type="evidence" value="ECO:0007669"/>
    <property type="project" value="InterPro"/>
</dbReference>
<evidence type="ECO:0000313" key="1">
    <source>
        <dbReference type="EMBL" id="EER10458.1"/>
    </source>
</evidence>
<dbReference type="RefSeq" id="XP_002778663.1">
    <property type="nucleotide sequence ID" value="XM_002778617.1"/>
</dbReference>
<dbReference type="InterPro" id="IPR039637">
    <property type="entry name" value="CNOT7/CNOT8/Pop2"/>
</dbReference>
<dbReference type="GO" id="GO:0004535">
    <property type="term" value="F:poly(A)-specific ribonuclease activity"/>
    <property type="evidence" value="ECO:0007669"/>
    <property type="project" value="InterPro"/>
</dbReference>
<reference evidence="1 2" key="1">
    <citation type="submission" date="2008-07" db="EMBL/GenBank/DDBJ databases">
        <authorList>
            <person name="El-Sayed N."/>
            <person name="Caler E."/>
            <person name="Inman J."/>
            <person name="Amedeo P."/>
            <person name="Hass B."/>
            <person name="Wortman J."/>
        </authorList>
    </citation>
    <scope>NUCLEOTIDE SEQUENCE [LARGE SCALE GENOMIC DNA]</scope>
    <source>
        <strain evidence="2">ATCC 50983 / TXsc</strain>
    </source>
</reference>
<evidence type="ECO:0000313" key="2">
    <source>
        <dbReference type="Proteomes" id="UP000007800"/>
    </source>
</evidence>
<dbReference type="GeneID" id="9038412"/>
<dbReference type="EMBL" id="GG677414">
    <property type="protein sequence ID" value="EER10458.1"/>
    <property type="molecule type" value="Genomic_DNA"/>
</dbReference>
<dbReference type="OrthoDB" id="1164111at2759"/>
<proteinExistence type="predicted"/>
<accession>C5KYI4</accession>
<sequence>SATPGCVWKINFHFDVRRDMYCPEALDRLRLPLTRGGGGIDFKEHFRRGVSVETFSELITGSGLVMSPEVTWITVGGAFLFAGLVKMLTGCRELPTTEEEFSETCYEYFPHIWDMRVCRGCSPKCGMSPRIPLHACASEMAILEACGSSSARVTSPTLAMLEVFFRYVRFGGRATSAVDDCSVSS</sequence>
<dbReference type="SUPFAM" id="SSF53098">
    <property type="entry name" value="Ribonuclease H-like"/>
    <property type="match status" value="1"/>
</dbReference>
<dbReference type="InterPro" id="IPR036397">
    <property type="entry name" value="RNaseH_sf"/>
</dbReference>
<dbReference type="Gene3D" id="3.30.420.10">
    <property type="entry name" value="Ribonuclease H-like superfamily/Ribonuclease H"/>
    <property type="match status" value="1"/>
</dbReference>